<gene>
    <name evidence="2" type="ORF">PHLCEN_2v6599</name>
</gene>
<evidence type="ECO:0000313" key="2">
    <source>
        <dbReference type="EMBL" id="PSR80856.1"/>
    </source>
</evidence>
<dbReference type="Proteomes" id="UP000186601">
    <property type="component" value="Unassembled WGS sequence"/>
</dbReference>
<keyword evidence="3" id="KW-1185">Reference proteome</keyword>
<feature type="region of interest" description="Disordered" evidence="1">
    <location>
        <begin position="29"/>
        <end position="58"/>
    </location>
</feature>
<evidence type="ECO:0000313" key="3">
    <source>
        <dbReference type="Proteomes" id="UP000186601"/>
    </source>
</evidence>
<evidence type="ECO:0000256" key="1">
    <source>
        <dbReference type="SAM" id="MobiDB-lite"/>
    </source>
</evidence>
<dbReference type="EMBL" id="MLYV02000637">
    <property type="protein sequence ID" value="PSR80856.1"/>
    <property type="molecule type" value="Genomic_DNA"/>
</dbReference>
<sequence length="58" mass="6177">MNANRIEVAAISHIYATHQVKQPQLEEAVPCPSGGQGSLPVHSFSGYPRTPSMSKLSA</sequence>
<proteinExistence type="predicted"/>
<comment type="caution">
    <text evidence="2">The sequence shown here is derived from an EMBL/GenBank/DDBJ whole genome shotgun (WGS) entry which is preliminary data.</text>
</comment>
<accession>A0A2R6NYY2</accession>
<protein>
    <submittedName>
        <fullName evidence="2">Uncharacterized protein</fullName>
    </submittedName>
</protein>
<name>A0A2R6NYY2_9APHY</name>
<reference evidence="2 3" key="1">
    <citation type="submission" date="2018-02" db="EMBL/GenBank/DDBJ databases">
        <title>Genome sequence of the basidiomycete white-rot fungus Phlebia centrifuga.</title>
        <authorList>
            <person name="Granchi Z."/>
            <person name="Peng M."/>
            <person name="de Vries R.P."/>
            <person name="Hilden K."/>
            <person name="Makela M.R."/>
            <person name="Grigoriev I."/>
            <person name="Riley R."/>
        </authorList>
    </citation>
    <scope>NUCLEOTIDE SEQUENCE [LARGE SCALE GENOMIC DNA]</scope>
    <source>
        <strain evidence="2 3">FBCC195</strain>
    </source>
</reference>
<organism evidence="2 3">
    <name type="scientific">Hermanssonia centrifuga</name>
    <dbReference type="NCBI Taxonomy" id="98765"/>
    <lineage>
        <taxon>Eukaryota</taxon>
        <taxon>Fungi</taxon>
        <taxon>Dikarya</taxon>
        <taxon>Basidiomycota</taxon>
        <taxon>Agaricomycotina</taxon>
        <taxon>Agaricomycetes</taxon>
        <taxon>Polyporales</taxon>
        <taxon>Meruliaceae</taxon>
        <taxon>Hermanssonia</taxon>
    </lineage>
</organism>
<dbReference type="AlphaFoldDB" id="A0A2R6NYY2"/>